<dbReference type="EMBL" id="CAJHNH020003246">
    <property type="protein sequence ID" value="CAG5128874.1"/>
    <property type="molecule type" value="Genomic_DNA"/>
</dbReference>
<dbReference type="GO" id="GO:0036089">
    <property type="term" value="P:cleavage furrow formation"/>
    <property type="evidence" value="ECO:0007669"/>
    <property type="project" value="TreeGrafter"/>
</dbReference>
<dbReference type="GO" id="GO:0051639">
    <property type="term" value="P:actin filament network formation"/>
    <property type="evidence" value="ECO:0007669"/>
    <property type="project" value="TreeGrafter"/>
</dbReference>
<dbReference type="AlphaFoldDB" id="A0A8S3ZH04"/>
<dbReference type="OrthoDB" id="6137811at2759"/>
<gene>
    <name evidence="2" type="ORF">CUNI_LOCUS14432</name>
</gene>
<proteinExistence type="predicted"/>
<name>A0A8S3ZH04_9EUPU</name>
<keyword evidence="3" id="KW-1185">Reference proteome</keyword>
<feature type="region of interest" description="Disordered" evidence="1">
    <location>
        <begin position="445"/>
        <end position="464"/>
    </location>
</feature>
<dbReference type="Proteomes" id="UP000678393">
    <property type="component" value="Unassembled WGS sequence"/>
</dbReference>
<dbReference type="PANTHER" id="PTHR21345">
    <property type="entry name" value="SPIRE"/>
    <property type="match status" value="1"/>
</dbReference>
<dbReference type="GO" id="GO:0040038">
    <property type="term" value="P:polar body extrusion after meiotic divisions"/>
    <property type="evidence" value="ECO:0007669"/>
    <property type="project" value="TreeGrafter"/>
</dbReference>
<organism evidence="2 3">
    <name type="scientific">Candidula unifasciata</name>
    <dbReference type="NCBI Taxonomy" id="100452"/>
    <lineage>
        <taxon>Eukaryota</taxon>
        <taxon>Metazoa</taxon>
        <taxon>Spiralia</taxon>
        <taxon>Lophotrochozoa</taxon>
        <taxon>Mollusca</taxon>
        <taxon>Gastropoda</taxon>
        <taxon>Heterobranchia</taxon>
        <taxon>Euthyneura</taxon>
        <taxon>Panpulmonata</taxon>
        <taxon>Eupulmonata</taxon>
        <taxon>Stylommatophora</taxon>
        <taxon>Helicina</taxon>
        <taxon>Helicoidea</taxon>
        <taxon>Geomitridae</taxon>
        <taxon>Candidula</taxon>
    </lineage>
</organism>
<evidence type="ECO:0000256" key="1">
    <source>
        <dbReference type="SAM" id="MobiDB-lite"/>
    </source>
</evidence>
<dbReference type="PANTHER" id="PTHR21345:SF3">
    <property type="entry name" value="PROTEIN SPIRE"/>
    <property type="match status" value="1"/>
</dbReference>
<dbReference type="GO" id="GO:0030041">
    <property type="term" value="P:actin filament polymerization"/>
    <property type="evidence" value="ECO:0007669"/>
    <property type="project" value="TreeGrafter"/>
</dbReference>
<dbReference type="GO" id="GO:0048193">
    <property type="term" value="P:Golgi vesicle transport"/>
    <property type="evidence" value="ECO:0007669"/>
    <property type="project" value="TreeGrafter"/>
</dbReference>
<sequence length="523" mass="57566">SDCYLLVLSVDTSGSRLAGHGEVEPPHPTKRVIKPDLNLLLNNSFELYSIISLIYLPSAARDAFLHDSSSHRPTKLQRRHTIMVCDSSMDGKLVPPELPPLEEEEEPSPVRESHLFSSDSASRQAHGLSVLSRTSFSDLDLSNQVILRYPPGHPRRYSLEHRRSLTSLNTGLCAIPEMEDGQGGTCSPTKSSSAVLRSWSHEQAPPPNPSPPCKGKARAALGLSLAGMKPVGGPYHPGAHRPSWFCALNNHILQSIYQTDYILWHSNRLRRYSKRWQSPVECLSLTLEEVTHIRSVLTKAELESLISHPDLYQQVSKSKLCFTCKTTRFSLFGEWGTKCKFCKRTVCSKCLRKMNVPDDQFKHIPVYTLSASPLTPEMQEVVHTLTRASPAPPIQLAAGSNLDRNQTLSEQRQLPGHRAQPAELVPPSKDDAKPSKGFFTRSKPLQRSQSLCVPGQKPAPELAQTPRGPAMAICCDCKGMVKEIIRATQASLAVLSSPGSSVPAPTSSIHSTPTRVNPTSNSH</sequence>
<feature type="region of interest" description="Disordered" evidence="1">
    <location>
        <begin position="92"/>
        <end position="119"/>
    </location>
</feature>
<dbReference type="GO" id="GO:0051295">
    <property type="term" value="P:establishment of meiotic spindle localization"/>
    <property type="evidence" value="ECO:0007669"/>
    <property type="project" value="TreeGrafter"/>
</dbReference>
<dbReference type="InterPro" id="IPR029901">
    <property type="entry name" value="Spire"/>
</dbReference>
<dbReference type="InterPro" id="IPR011011">
    <property type="entry name" value="Znf_FYVE_PHD"/>
</dbReference>
<feature type="compositionally biased region" description="Polar residues" evidence="1">
    <location>
        <begin position="497"/>
        <end position="523"/>
    </location>
</feature>
<reference evidence="2" key="1">
    <citation type="submission" date="2021-04" db="EMBL/GenBank/DDBJ databases">
        <authorList>
            <consortium name="Molecular Ecology Group"/>
        </authorList>
    </citation>
    <scope>NUCLEOTIDE SEQUENCE</scope>
</reference>
<dbReference type="GO" id="GO:0030659">
    <property type="term" value="C:cytoplasmic vesicle membrane"/>
    <property type="evidence" value="ECO:0007669"/>
    <property type="project" value="TreeGrafter"/>
</dbReference>
<feature type="region of interest" description="Disordered" evidence="1">
    <location>
        <begin position="409"/>
        <end position="440"/>
    </location>
</feature>
<comment type="caution">
    <text evidence="2">The sequence shown here is derived from an EMBL/GenBank/DDBJ whole genome shotgun (WGS) entry which is preliminary data.</text>
</comment>
<evidence type="ECO:0000313" key="3">
    <source>
        <dbReference type="Proteomes" id="UP000678393"/>
    </source>
</evidence>
<dbReference type="GO" id="GO:0005938">
    <property type="term" value="C:cell cortex"/>
    <property type="evidence" value="ECO:0007669"/>
    <property type="project" value="TreeGrafter"/>
</dbReference>
<accession>A0A8S3ZH04</accession>
<dbReference type="GO" id="GO:0045010">
    <property type="term" value="P:actin nucleation"/>
    <property type="evidence" value="ECO:0007669"/>
    <property type="project" value="InterPro"/>
</dbReference>
<dbReference type="GO" id="GO:0008017">
    <property type="term" value="F:microtubule binding"/>
    <property type="evidence" value="ECO:0007669"/>
    <property type="project" value="TreeGrafter"/>
</dbReference>
<dbReference type="GO" id="GO:0003779">
    <property type="term" value="F:actin binding"/>
    <property type="evidence" value="ECO:0007669"/>
    <property type="project" value="InterPro"/>
</dbReference>
<protein>
    <submittedName>
        <fullName evidence="2">Uncharacterized protein</fullName>
    </submittedName>
</protein>
<feature type="region of interest" description="Disordered" evidence="1">
    <location>
        <begin position="496"/>
        <end position="523"/>
    </location>
</feature>
<dbReference type="SUPFAM" id="SSF57903">
    <property type="entry name" value="FYVE/PHD zinc finger"/>
    <property type="match status" value="1"/>
</dbReference>
<evidence type="ECO:0000313" key="2">
    <source>
        <dbReference type="EMBL" id="CAG5128874.1"/>
    </source>
</evidence>
<feature type="non-terminal residue" evidence="2">
    <location>
        <position position="1"/>
    </location>
</feature>